<dbReference type="SUPFAM" id="SSF56784">
    <property type="entry name" value="HAD-like"/>
    <property type="match status" value="1"/>
</dbReference>
<evidence type="ECO:0000313" key="2">
    <source>
        <dbReference type="Proteomes" id="UP000249725"/>
    </source>
</evidence>
<evidence type="ECO:0000313" key="1">
    <source>
        <dbReference type="EMBL" id="RAK51105.1"/>
    </source>
</evidence>
<dbReference type="OrthoDB" id="7192139at2"/>
<dbReference type="AlphaFoldDB" id="A0A328A9C6"/>
<comment type="caution">
    <text evidence="1">The sequence shown here is derived from an EMBL/GenBank/DDBJ whole genome shotgun (WGS) entry which is preliminary data.</text>
</comment>
<dbReference type="EMBL" id="QFYR01000005">
    <property type="protein sequence ID" value="RAK51105.1"/>
    <property type="molecule type" value="Genomic_DNA"/>
</dbReference>
<dbReference type="InterPro" id="IPR036412">
    <property type="entry name" value="HAD-like_sf"/>
</dbReference>
<keyword evidence="2" id="KW-1185">Reference proteome</keyword>
<protein>
    <recommendedName>
        <fullName evidence="3">HAD family hydrolase</fullName>
    </recommendedName>
</protein>
<dbReference type="Gene3D" id="3.40.50.1000">
    <property type="entry name" value="HAD superfamily/HAD-like"/>
    <property type="match status" value="1"/>
</dbReference>
<organism evidence="1 2">
    <name type="scientific">Phenylobacterium deserti</name>
    <dbReference type="NCBI Taxonomy" id="1914756"/>
    <lineage>
        <taxon>Bacteria</taxon>
        <taxon>Pseudomonadati</taxon>
        <taxon>Pseudomonadota</taxon>
        <taxon>Alphaproteobacteria</taxon>
        <taxon>Caulobacterales</taxon>
        <taxon>Caulobacteraceae</taxon>
        <taxon>Phenylobacterium</taxon>
    </lineage>
</organism>
<accession>A0A328A9C6</accession>
<gene>
    <name evidence="1" type="ORF">DJ018_17795</name>
</gene>
<evidence type="ECO:0008006" key="3">
    <source>
        <dbReference type="Google" id="ProtNLM"/>
    </source>
</evidence>
<name>A0A328A9C6_9CAUL</name>
<dbReference type="Proteomes" id="UP000249725">
    <property type="component" value="Unassembled WGS sequence"/>
</dbReference>
<reference evidence="2" key="1">
    <citation type="submission" date="2018-05" db="EMBL/GenBank/DDBJ databases">
        <authorList>
            <person name="Li X."/>
        </authorList>
    </citation>
    <scope>NUCLEOTIDE SEQUENCE [LARGE SCALE GENOMIC DNA]</scope>
    <source>
        <strain evidence="2">YIM 73061</strain>
    </source>
</reference>
<sequence>MQGFGAFLESRGLEFRVDRFALFQNIYRPGETQHLPVEDGQRLFDEFFRTGCGEIEPTPGAVEALQRLSRRAEILILSNAPADAEQLRADWLKRHGLPHPLILNTGPKGPITAALVRQTRGASAFVDDLLSNLDSVAEHAPDTATFQHVADERLRGLAPTSPRHVRIDDWAELAEAIEGAIAAVRPSRG</sequence>
<proteinExistence type="predicted"/>
<dbReference type="InterPro" id="IPR023214">
    <property type="entry name" value="HAD_sf"/>
</dbReference>